<gene>
    <name evidence="1" type="ORF">GCM10007933_42360</name>
</gene>
<proteinExistence type="predicted"/>
<dbReference type="EMBL" id="BSPX01000143">
    <property type="protein sequence ID" value="GLT24741.1"/>
    <property type="molecule type" value="Genomic_DNA"/>
</dbReference>
<comment type="caution">
    <text evidence="1">The sequence shown here is derived from an EMBL/GenBank/DDBJ whole genome shotgun (WGS) entry which is preliminary data.</text>
</comment>
<sequence length="132" mass="14409">MERPEPAFQQPDSNILHLRGEAGRLLAHLEMHLARQPDDLTSHTRRILIAWQLGDGDATYGALVDLFIVLAERGVGLKSAMLSQTALQLDPPQRRFLASHLASGVRADENVQPPASRSVLTRGLVGMTTPAL</sequence>
<evidence type="ECO:0000313" key="2">
    <source>
        <dbReference type="Proteomes" id="UP001157167"/>
    </source>
</evidence>
<organism evidence="1 2">
    <name type="scientific">Zoogloea oryzae</name>
    <dbReference type="NCBI Taxonomy" id="310767"/>
    <lineage>
        <taxon>Bacteria</taxon>
        <taxon>Pseudomonadati</taxon>
        <taxon>Pseudomonadota</taxon>
        <taxon>Betaproteobacteria</taxon>
        <taxon>Rhodocyclales</taxon>
        <taxon>Zoogloeaceae</taxon>
        <taxon>Zoogloea</taxon>
    </lineage>
</organism>
<accession>A0ABQ6FHL9</accession>
<protein>
    <submittedName>
        <fullName evidence="1">Uncharacterized protein</fullName>
    </submittedName>
</protein>
<dbReference type="Proteomes" id="UP001157167">
    <property type="component" value="Unassembled WGS sequence"/>
</dbReference>
<evidence type="ECO:0000313" key="1">
    <source>
        <dbReference type="EMBL" id="GLT24741.1"/>
    </source>
</evidence>
<keyword evidence="2" id="KW-1185">Reference proteome</keyword>
<name>A0ABQ6FHL9_9RHOO</name>
<reference evidence="2" key="1">
    <citation type="journal article" date="2019" name="Int. J. Syst. Evol. Microbiol.">
        <title>The Global Catalogue of Microorganisms (GCM) 10K type strain sequencing project: providing services to taxonomists for standard genome sequencing and annotation.</title>
        <authorList>
            <consortium name="The Broad Institute Genomics Platform"/>
            <consortium name="The Broad Institute Genome Sequencing Center for Infectious Disease"/>
            <person name="Wu L."/>
            <person name="Ma J."/>
        </authorList>
    </citation>
    <scope>NUCLEOTIDE SEQUENCE [LARGE SCALE GENOMIC DNA]</scope>
    <source>
        <strain evidence="2">NBRC 102407</strain>
    </source>
</reference>